<gene>
    <name evidence="5" type="ORF">RPMA_14250</name>
</gene>
<dbReference type="InterPro" id="IPR019734">
    <property type="entry name" value="TPR_rpt"/>
</dbReference>
<dbReference type="Pfam" id="PF00656">
    <property type="entry name" value="Peptidase_C14"/>
    <property type="match status" value="1"/>
</dbReference>
<dbReference type="Proteomes" id="UP000682843">
    <property type="component" value="Chromosome"/>
</dbReference>
<dbReference type="Gene3D" id="3.40.50.1460">
    <property type="match status" value="1"/>
</dbReference>
<dbReference type="PROSITE" id="PS50005">
    <property type="entry name" value="TPR"/>
    <property type="match status" value="5"/>
</dbReference>
<feature type="domain" description="Caspase family p20" evidence="4">
    <location>
        <begin position="258"/>
        <end position="388"/>
    </location>
</feature>
<dbReference type="PROSITE" id="PS50208">
    <property type="entry name" value="CASPASE_P20"/>
    <property type="match status" value="1"/>
</dbReference>
<dbReference type="InterPro" id="IPR052039">
    <property type="entry name" value="Caspase-related_regulators"/>
</dbReference>
<evidence type="ECO:0000256" key="2">
    <source>
        <dbReference type="SAM" id="MobiDB-lite"/>
    </source>
</evidence>
<dbReference type="RefSeq" id="WP_211907914.1">
    <property type="nucleotide sequence ID" value="NZ_CP036498.1"/>
</dbReference>
<keyword evidence="3" id="KW-0732">Signal</keyword>
<organism evidence="5 6">
    <name type="scientific">Tardiphaga alba</name>
    <dbReference type="NCBI Taxonomy" id="340268"/>
    <lineage>
        <taxon>Bacteria</taxon>
        <taxon>Pseudomonadati</taxon>
        <taxon>Pseudomonadota</taxon>
        <taxon>Alphaproteobacteria</taxon>
        <taxon>Hyphomicrobiales</taxon>
        <taxon>Nitrobacteraceae</taxon>
        <taxon>Tardiphaga</taxon>
    </lineage>
</organism>
<evidence type="ECO:0000259" key="4">
    <source>
        <dbReference type="PROSITE" id="PS50208"/>
    </source>
</evidence>
<name>A0ABX8A7Z6_9BRAD</name>
<dbReference type="SUPFAM" id="SSF52129">
    <property type="entry name" value="Caspase-like"/>
    <property type="match status" value="1"/>
</dbReference>
<feature type="region of interest" description="Disordered" evidence="2">
    <location>
        <begin position="199"/>
        <end position="240"/>
    </location>
</feature>
<evidence type="ECO:0000256" key="3">
    <source>
        <dbReference type="SAM" id="SignalP"/>
    </source>
</evidence>
<dbReference type="Gene3D" id="1.25.40.10">
    <property type="entry name" value="Tetratricopeptide repeat domain"/>
    <property type="match status" value="2"/>
</dbReference>
<proteinExistence type="predicted"/>
<feature type="repeat" description="TPR" evidence="1">
    <location>
        <begin position="36"/>
        <end position="69"/>
    </location>
</feature>
<protein>
    <submittedName>
        <fullName evidence="5">Tetratricopeptide repeat protein</fullName>
    </submittedName>
</protein>
<dbReference type="PANTHER" id="PTHR22576">
    <property type="entry name" value="MUCOSA ASSOCIATED LYMPHOID TISSUE LYMPHOMA TRANSLOCATION PROTEIN 1/PARACASPASE"/>
    <property type="match status" value="1"/>
</dbReference>
<evidence type="ECO:0000313" key="6">
    <source>
        <dbReference type="Proteomes" id="UP000682843"/>
    </source>
</evidence>
<dbReference type="PANTHER" id="PTHR22576:SF37">
    <property type="entry name" value="MUCOSA-ASSOCIATED LYMPHOID TISSUE LYMPHOMA TRANSLOCATION PROTEIN 1"/>
    <property type="match status" value="1"/>
</dbReference>
<accession>A0ABX8A7Z6</accession>
<feature type="signal peptide" evidence="3">
    <location>
        <begin position="1"/>
        <end position="23"/>
    </location>
</feature>
<dbReference type="PROSITE" id="PS50293">
    <property type="entry name" value="TPR_REGION"/>
    <property type="match status" value="1"/>
</dbReference>
<dbReference type="SUPFAM" id="SSF48452">
    <property type="entry name" value="TPR-like"/>
    <property type="match status" value="1"/>
</dbReference>
<dbReference type="Pfam" id="PF13432">
    <property type="entry name" value="TPR_16"/>
    <property type="match status" value="2"/>
</dbReference>
<dbReference type="InterPro" id="IPR011600">
    <property type="entry name" value="Pept_C14_caspase"/>
</dbReference>
<dbReference type="InterPro" id="IPR001309">
    <property type="entry name" value="Pept_C14_p20"/>
</dbReference>
<dbReference type="InterPro" id="IPR029030">
    <property type="entry name" value="Caspase-like_dom_sf"/>
</dbReference>
<dbReference type="InterPro" id="IPR011990">
    <property type="entry name" value="TPR-like_helical_dom_sf"/>
</dbReference>
<sequence length="492" mass="52245">MRFRRLVIATVLTFAPIMSPAIAQTIRQVPESNASVARANNAAVALFKKGDYARALSSLDDAIRRNPNSALTYSTRGAVYFQLKKYDEAIKDYTQAIGLGQNDTVTVLNRASAYSKNGEFDKALDDCNAIIRVNPRNAVAYRVCGVAYQGKGDVERAFTNLNESVRMDPRAGKTFVARGMAYEQVGQADKAAADFAQARRVDPSSVTPREMAEARERANGLAAAPAPKSAPPVATAAADPAPSPVAPTVIAQDAPGGEVRVALVIGNGAYASVPKLPNPGSDAKAVADSLRAAGFKTVYLDNDLNAATMREKLNAFSAEAAQADWAVVYYAGHGIEVSGTNYLIPVDAKLKTDRSVQFEAVPLDSVLASVESARKLRLVILDACRDNPFLRDMAKTVASRSVGRGLARIEPESSATLVAYAAKAGQVASDGVAGQANSPFATALIRNMGKPGVEIRKFFGLVRDDVMAATGNSQEPFVYGSLGGDDYFLRKP</sequence>
<evidence type="ECO:0000313" key="5">
    <source>
        <dbReference type="EMBL" id="QUS39869.1"/>
    </source>
</evidence>
<dbReference type="EMBL" id="CP036498">
    <property type="protein sequence ID" value="QUS39869.1"/>
    <property type="molecule type" value="Genomic_DNA"/>
</dbReference>
<feature type="compositionally biased region" description="Low complexity" evidence="2">
    <location>
        <begin position="222"/>
        <end position="240"/>
    </location>
</feature>
<feature type="repeat" description="TPR" evidence="1">
    <location>
        <begin position="172"/>
        <end position="205"/>
    </location>
</feature>
<feature type="repeat" description="TPR" evidence="1">
    <location>
        <begin position="104"/>
        <end position="137"/>
    </location>
</feature>
<keyword evidence="6" id="KW-1185">Reference proteome</keyword>
<reference evidence="5 6" key="1">
    <citation type="submission" date="2019-02" db="EMBL/GenBank/DDBJ databases">
        <title>Emended description of the genus Rhodopseudomonas and description of Rhodopseudomonas albus sp. nov., a non-phototrophic, heavy-metal-tolerant bacterium isolated from garden soil.</title>
        <authorList>
            <person name="Bao Z."/>
            <person name="Cao W.W."/>
            <person name="Sato Y."/>
            <person name="Nishizawa T."/>
            <person name="Zhao J."/>
            <person name="Guo Y."/>
            <person name="Ohta H."/>
        </authorList>
    </citation>
    <scope>NUCLEOTIDE SEQUENCE [LARGE SCALE GENOMIC DNA]</scope>
    <source>
        <strain evidence="5 6">SK50-23</strain>
    </source>
</reference>
<feature type="repeat" description="TPR" evidence="1">
    <location>
        <begin position="70"/>
        <end position="103"/>
    </location>
</feature>
<keyword evidence="1" id="KW-0802">TPR repeat</keyword>
<feature type="repeat" description="TPR" evidence="1">
    <location>
        <begin position="138"/>
        <end position="171"/>
    </location>
</feature>
<evidence type="ECO:0000256" key="1">
    <source>
        <dbReference type="PROSITE-ProRule" id="PRU00339"/>
    </source>
</evidence>
<feature type="chain" id="PRO_5045384071" evidence="3">
    <location>
        <begin position="24"/>
        <end position="492"/>
    </location>
</feature>
<dbReference type="SMART" id="SM00028">
    <property type="entry name" value="TPR"/>
    <property type="match status" value="5"/>
</dbReference>